<dbReference type="InterPro" id="IPR004358">
    <property type="entry name" value="Sig_transdc_His_kin-like_C"/>
</dbReference>
<feature type="domain" description="Histidine kinase" evidence="7">
    <location>
        <begin position="191"/>
        <end position="384"/>
    </location>
</feature>
<evidence type="ECO:0000256" key="3">
    <source>
        <dbReference type="ARBA" id="ARBA00022553"/>
    </source>
</evidence>
<dbReference type="RefSeq" id="WP_103425165.1">
    <property type="nucleotide sequence ID" value="NZ_CP026309.1"/>
</dbReference>
<dbReference type="EC" id="2.7.13.3" evidence="2"/>
<protein>
    <recommendedName>
        <fullName evidence="2">histidine kinase</fullName>
        <ecNumber evidence="2">2.7.13.3</ecNumber>
    </recommendedName>
</protein>
<dbReference type="CDD" id="cd00075">
    <property type="entry name" value="HATPase"/>
    <property type="match status" value="1"/>
</dbReference>
<dbReference type="EMBL" id="CP026309">
    <property type="protein sequence ID" value="AUV81477.1"/>
    <property type="molecule type" value="Genomic_DNA"/>
</dbReference>
<organism evidence="8 9">
    <name type="scientific">Salinigranum rubrum</name>
    <dbReference type="NCBI Taxonomy" id="755307"/>
    <lineage>
        <taxon>Archaea</taxon>
        <taxon>Methanobacteriati</taxon>
        <taxon>Methanobacteriota</taxon>
        <taxon>Stenosarchaea group</taxon>
        <taxon>Halobacteria</taxon>
        <taxon>Halobacteriales</taxon>
        <taxon>Haloferacaceae</taxon>
        <taxon>Salinigranum</taxon>
    </lineage>
</organism>
<evidence type="ECO:0000256" key="6">
    <source>
        <dbReference type="ARBA" id="ARBA00023012"/>
    </source>
</evidence>
<evidence type="ECO:0000256" key="2">
    <source>
        <dbReference type="ARBA" id="ARBA00012438"/>
    </source>
</evidence>
<reference evidence="8 9" key="1">
    <citation type="submission" date="2018-01" db="EMBL/GenBank/DDBJ databases">
        <title>Complete genome sequence of Salinigranum rubrum GX10T, an extremely halophilic archaeon isolated from a marine solar saltern.</title>
        <authorList>
            <person name="Han S."/>
        </authorList>
    </citation>
    <scope>NUCLEOTIDE SEQUENCE [LARGE SCALE GENOMIC DNA]</scope>
    <source>
        <strain evidence="8 9">GX10</strain>
    </source>
</reference>
<dbReference type="GO" id="GO:0000155">
    <property type="term" value="F:phosphorelay sensor kinase activity"/>
    <property type="evidence" value="ECO:0007669"/>
    <property type="project" value="InterPro"/>
</dbReference>
<proteinExistence type="predicted"/>
<dbReference type="PROSITE" id="PS50109">
    <property type="entry name" value="HIS_KIN"/>
    <property type="match status" value="1"/>
</dbReference>
<keyword evidence="6" id="KW-0902">Two-component regulatory system</keyword>
<dbReference type="OrthoDB" id="8127at2157"/>
<name>A0A2I8VHR7_9EURY</name>
<dbReference type="GeneID" id="35591876"/>
<evidence type="ECO:0000259" key="7">
    <source>
        <dbReference type="PROSITE" id="PS50109"/>
    </source>
</evidence>
<dbReference type="PRINTS" id="PR00344">
    <property type="entry name" value="BCTRLSENSOR"/>
</dbReference>
<dbReference type="Gene3D" id="3.30.565.10">
    <property type="entry name" value="Histidine kinase-like ATPase, C-terminal domain"/>
    <property type="match status" value="1"/>
</dbReference>
<dbReference type="Pfam" id="PF02518">
    <property type="entry name" value="HATPase_c"/>
    <property type="match status" value="1"/>
</dbReference>
<evidence type="ECO:0000256" key="1">
    <source>
        <dbReference type="ARBA" id="ARBA00000085"/>
    </source>
</evidence>
<dbReference type="CDD" id="cd00082">
    <property type="entry name" value="HisKA"/>
    <property type="match status" value="1"/>
</dbReference>
<dbReference type="InterPro" id="IPR036097">
    <property type="entry name" value="HisK_dim/P_sf"/>
</dbReference>
<dbReference type="PANTHER" id="PTHR43711:SF1">
    <property type="entry name" value="HISTIDINE KINASE 1"/>
    <property type="match status" value="1"/>
</dbReference>
<dbReference type="Gene3D" id="1.10.287.130">
    <property type="match status" value="1"/>
</dbReference>
<evidence type="ECO:0000313" key="8">
    <source>
        <dbReference type="EMBL" id="AUV81477.1"/>
    </source>
</evidence>
<keyword evidence="5 8" id="KW-0418">Kinase</keyword>
<dbReference type="AlphaFoldDB" id="A0A2I8VHR7"/>
<gene>
    <name evidence="8" type="ORF">C2R22_07260</name>
</gene>
<comment type="catalytic activity">
    <reaction evidence="1">
        <text>ATP + protein L-histidine = ADP + protein N-phospho-L-histidine.</text>
        <dbReference type="EC" id="2.7.13.3"/>
    </reaction>
</comment>
<accession>A0A2I8VHR7</accession>
<dbReference type="SMART" id="SM00388">
    <property type="entry name" value="HisKA"/>
    <property type="match status" value="1"/>
</dbReference>
<keyword evidence="9" id="KW-1185">Reference proteome</keyword>
<dbReference type="SUPFAM" id="SSF55781">
    <property type="entry name" value="GAF domain-like"/>
    <property type="match status" value="1"/>
</dbReference>
<dbReference type="SUPFAM" id="SSF55874">
    <property type="entry name" value="ATPase domain of HSP90 chaperone/DNA topoisomerase II/histidine kinase"/>
    <property type="match status" value="1"/>
</dbReference>
<dbReference type="InterPro" id="IPR003594">
    <property type="entry name" value="HATPase_dom"/>
</dbReference>
<keyword evidence="3" id="KW-0597">Phosphoprotein</keyword>
<dbReference type="InterPro" id="IPR036890">
    <property type="entry name" value="HATPase_C_sf"/>
</dbReference>
<dbReference type="SUPFAM" id="SSF47384">
    <property type="entry name" value="Homodimeric domain of signal transducing histidine kinase"/>
    <property type="match status" value="1"/>
</dbReference>
<dbReference type="Pfam" id="PF00512">
    <property type="entry name" value="HisKA"/>
    <property type="match status" value="1"/>
</dbReference>
<evidence type="ECO:0000313" key="9">
    <source>
        <dbReference type="Proteomes" id="UP000236584"/>
    </source>
</evidence>
<dbReference type="Proteomes" id="UP000236584">
    <property type="component" value="Chromosome"/>
</dbReference>
<dbReference type="KEGG" id="srub:C2R22_07260"/>
<dbReference type="SMART" id="SM00387">
    <property type="entry name" value="HATPase_c"/>
    <property type="match status" value="1"/>
</dbReference>
<evidence type="ECO:0000256" key="4">
    <source>
        <dbReference type="ARBA" id="ARBA00022679"/>
    </source>
</evidence>
<sequence length="384" mass="41952">MTHPVTEGGATDSFDYVHELWTRCLDPSVEFERKLDRLLTSESDRFDLPYGFFTHVDAAEDTQEIVRAHGSHELLQPGQTCPLSKSYCRKTIAQADGRLRVNEALSDGWGDDPAYEVFELGSYVGSTVETTDGIYGTLCFASSNPRDEPIADREALLVDMFAQWVSYELVTRERPTRSADRPEQLRNVAELAAHDLRNPLSVASSQLALLQEGVQDAVDRIDAAHARMEHIIDDLNLLARLDEPVTAPECVDLRTCVSAAWEMVQTEEATLAVELDGATVSGDPSRLTRLFENLFHNAIHHGSSAATVRVGTLADGFYVEDDGPGIPPDERELVLSPGYSTTPDGTGFGLSIVRQIVDAHDWTLTITAGDSGGARFEVTGASTG</sequence>
<evidence type="ECO:0000256" key="5">
    <source>
        <dbReference type="ARBA" id="ARBA00022777"/>
    </source>
</evidence>
<dbReference type="InterPro" id="IPR050736">
    <property type="entry name" value="Sensor_HK_Regulatory"/>
</dbReference>
<dbReference type="PANTHER" id="PTHR43711">
    <property type="entry name" value="TWO-COMPONENT HISTIDINE KINASE"/>
    <property type="match status" value="1"/>
</dbReference>
<keyword evidence="4" id="KW-0808">Transferase</keyword>
<dbReference type="InterPro" id="IPR003661">
    <property type="entry name" value="HisK_dim/P_dom"/>
</dbReference>
<dbReference type="InterPro" id="IPR005467">
    <property type="entry name" value="His_kinase_dom"/>
</dbReference>